<dbReference type="Pfam" id="PF03473">
    <property type="entry name" value="MOSC"/>
    <property type="match status" value="1"/>
</dbReference>
<evidence type="ECO:0000256" key="3">
    <source>
        <dbReference type="ARBA" id="ARBA00023150"/>
    </source>
</evidence>
<organism evidence="5 6">
    <name type="scientific">Moryella indoligenes</name>
    <dbReference type="NCBI Taxonomy" id="371674"/>
    <lineage>
        <taxon>Bacteria</taxon>
        <taxon>Bacillati</taxon>
        <taxon>Bacillota</taxon>
        <taxon>Clostridia</taxon>
        <taxon>Lachnospirales</taxon>
        <taxon>Lachnospiraceae</taxon>
        <taxon>Moryella</taxon>
    </lineage>
</organism>
<dbReference type="InterPro" id="IPR011037">
    <property type="entry name" value="Pyrv_Knase-like_insert_dom_sf"/>
</dbReference>
<dbReference type="InterPro" id="IPR005302">
    <property type="entry name" value="MoCF_Sase_C"/>
</dbReference>
<dbReference type="PROSITE" id="PS01078">
    <property type="entry name" value="MOCF_BIOSYNTHESIS_1"/>
    <property type="match status" value="1"/>
</dbReference>
<dbReference type="RefSeq" id="WP_307254522.1">
    <property type="nucleotide sequence ID" value="NZ_JAUSTO010000007.1"/>
</dbReference>
<evidence type="ECO:0000313" key="6">
    <source>
        <dbReference type="Proteomes" id="UP001241537"/>
    </source>
</evidence>
<accession>A0AAE4AKB3</accession>
<evidence type="ECO:0000256" key="2">
    <source>
        <dbReference type="ARBA" id="ARBA00005046"/>
    </source>
</evidence>
<name>A0AAE4AKB3_9FIRM</name>
<dbReference type="GO" id="GO:0030151">
    <property type="term" value="F:molybdenum ion binding"/>
    <property type="evidence" value="ECO:0007669"/>
    <property type="project" value="InterPro"/>
</dbReference>
<dbReference type="GO" id="GO:0006777">
    <property type="term" value="P:Mo-molybdopterin cofactor biosynthetic process"/>
    <property type="evidence" value="ECO:0007669"/>
    <property type="project" value="UniProtKB-KW"/>
</dbReference>
<reference evidence="5" key="1">
    <citation type="submission" date="2023-07" db="EMBL/GenBank/DDBJ databases">
        <title>Genomic Encyclopedia of Type Strains, Phase IV (KMG-IV): sequencing the most valuable type-strain genomes for metagenomic binning, comparative biology and taxonomic classification.</title>
        <authorList>
            <person name="Goeker M."/>
        </authorList>
    </citation>
    <scope>NUCLEOTIDE SEQUENCE</scope>
    <source>
        <strain evidence="5">DSM 19659</strain>
    </source>
</reference>
<protein>
    <submittedName>
        <fullName evidence="5">Molybdenum cofactor synthesis domain-containing protein</fullName>
    </submittedName>
</protein>
<dbReference type="PANTHER" id="PTHR43764:SF1">
    <property type="entry name" value="MOLYBDOPTERIN MOLYBDOTRANSFERASE"/>
    <property type="match status" value="1"/>
</dbReference>
<feature type="domain" description="MOSC" evidence="4">
    <location>
        <begin position="183"/>
        <end position="308"/>
    </location>
</feature>
<dbReference type="AlphaFoldDB" id="A0AAE4AKB3"/>
<comment type="caution">
    <text evidence="5">The sequence shown here is derived from an EMBL/GenBank/DDBJ whole genome shotgun (WGS) entry which is preliminary data.</text>
</comment>
<evidence type="ECO:0000256" key="1">
    <source>
        <dbReference type="ARBA" id="ARBA00003487"/>
    </source>
</evidence>
<proteinExistence type="predicted"/>
<dbReference type="Gene3D" id="3.40.980.10">
    <property type="entry name" value="MoaB/Mog-like domain"/>
    <property type="match status" value="1"/>
</dbReference>
<dbReference type="InterPro" id="IPR008284">
    <property type="entry name" value="MoCF_biosynth_CS"/>
</dbReference>
<sequence length="308" mass="32994">MEYTAAVITVSDKGARGERTDTSGPALAALLQQDGFQLVYTAITADERTGIVRELLHAADVLHAGLILTTGGTGFSPRDITPEATLSVLERETRGIPELMRAESMKLTPRACLSRAVAGIRGRSLIVNLPGSEKAARENLLAVLPSLRHGMEMLLSAGSADCAAQEATIRAVCISERKGTVKKPVEEIQLVPELGIPGDAHAGNWHRQVSILNAESVAAMQERVKIQLTPGIFAENILAEGLRFNQLPVGSRLMIGTALCELTQIGKECHSDCAIRAQTGDCVMPQEGVFVKVLRYGKVRAGDKIRLV</sequence>
<gene>
    <name evidence="5" type="ORF">J2S20_001402</name>
</gene>
<dbReference type="InterPro" id="IPR051920">
    <property type="entry name" value="MPT_Adenylyltrnsfr/MoaC-Rel"/>
</dbReference>
<dbReference type="Gene3D" id="2.40.33.20">
    <property type="entry name" value="PK beta-barrel domain-like"/>
    <property type="match status" value="1"/>
</dbReference>
<dbReference type="EMBL" id="JAUSTO010000007">
    <property type="protein sequence ID" value="MDQ0152708.1"/>
    <property type="molecule type" value="Genomic_DNA"/>
</dbReference>
<dbReference type="GO" id="GO:0003824">
    <property type="term" value="F:catalytic activity"/>
    <property type="evidence" value="ECO:0007669"/>
    <property type="project" value="InterPro"/>
</dbReference>
<dbReference type="SUPFAM" id="SSF53218">
    <property type="entry name" value="Molybdenum cofactor biosynthesis proteins"/>
    <property type="match status" value="1"/>
</dbReference>
<comment type="pathway">
    <text evidence="2">Cofactor biosynthesis; molybdopterin biosynthesis.</text>
</comment>
<dbReference type="CDD" id="cd00886">
    <property type="entry name" value="MogA_MoaB"/>
    <property type="match status" value="1"/>
</dbReference>
<evidence type="ECO:0000259" key="4">
    <source>
        <dbReference type="PROSITE" id="PS51340"/>
    </source>
</evidence>
<dbReference type="SUPFAM" id="SSF50800">
    <property type="entry name" value="PK beta-barrel domain-like"/>
    <property type="match status" value="1"/>
</dbReference>
<keyword evidence="6" id="KW-1185">Reference proteome</keyword>
<dbReference type="InterPro" id="IPR001453">
    <property type="entry name" value="MoaB/Mog_dom"/>
</dbReference>
<dbReference type="SMART" id="SM00852">
    <property type="entry name" value="MoCF_biosynth"/>
    <property type="match status" value="1"/>
</dbReference>
<dbReference type="GO" id="GO:0030170">
    <property type="term" value="F:pyridoxal phosphate binding"/>
    <property type="evidence" value="ECO:0007669"/>
    <property type="project" value="InterPro"/>
</dbReference>
<dbReference type="PANTHER" id="PTHR43764">
    <property type="entry name" value="MOLYBDENUM COFACTOR BIOSYNTHESIS"/>
    <property type="match status" value="1"/>
</dbReference>
<dbReference type="Pfam" id="PF00994">
    <property type="entry name" value="MoCF_biosynth"/>
    <property type="match status" value="1"/>
</dbReference>
<dbReference type="PROSITE" id="PS51340">
    <property type="entry name" value="MOSC"/>
    <property type="match status" value="1"/>
</dbReference>
<evidence type="ECO:0000313" key="5">
    <source>
        <dbReference type="EMBL" id="MDQ0152708.1"/>
    </source>
</evidence>
<dbReference type="InterPro" id="IPR036425">
    <property type="entry name" value="MoaB/Mog-like_dom_sf"/>
</dbReference>
<dbReference type="Proteomes" id="UP001241537">
    <property type="component" value="Unassembled WGS sequence"/>
</dbReference>
<keyword evidence="3" id="KW-0501">Molybdenum cofactor biosynthesis</keyword>
<dbReference type="NCBIfam" id="TIGR00177">
    <property type="entry name" value="molyb_syn"/>
    <property type="match status" value="1"/>
</dbReference>
<comment type="function">
    <text evidence="1">May be involved in the biosynthesis of molybdopterin.</text>
</comment>